<comment type="caution">
    <text evidence="11">The sequence shown here is derived from an EMBL/GenBank/DDBJ whole genome shotgun (WGS) entry which is preliminary data.</text>
</comment>
<dbReference type="EMBL" id="CAJNOC010006009">
    <property type="protein sequence ID" value="CAF1067650.1"/>
    <property type="molecule type" value="Genomic_DNA"/>
</dbReference>
<proteinExistence type="predicted"/>
<organism evidence="11 12">
    <name type="scientific">Brachionus calyciflorus</name>
    <dbReference type="NCBI Taxonomy" id="104777"/>
    <lineage>
        <taxon>Eukaryota</taxon>
        <taxon>Metazoa</taxon>
        <taxon>Spiralia</taxon>
        <taxon>Gnathifera</taxon>
        <taxon>Rotifera</taxon>
        <taxon>Eurotatoria</taxon>
        <taxon>Monogononta</taxon>
        <taxon>Pseudotrocha</taxon>
        <taxon>Ploima</taxon>
        <taxon>Brachionidae</taxon>
        <taxon>Brachionus</taxon>
    </lineage>
</organism>
<keyword evidence="7" id="KW-0325">Glycoprotein</keyword>
<dbReference type="PANTHER" id="PTHR11905:SF249">
    <property type="entry name" value="SOL NARAE, ISOFORM C"/>
    <property type="match status" value="1"/>
</dbReference>
<feature type="domain" description="Peptidase M12B" evidence="10">
    <location>
        <begin position="49"/>
        <end position="142"/>
    </location>
</feature>
<evidence type="ECO:0000256" key="4">
    <source>
        <dbReference type="ARBA" id="ARBA00022833"/>
    </source>
</evidence>
<sequence length="546" mass="59021">MTRNDDGKEIINGTSSLDRLAQYMNNQKFSFEFDVAVGVFDKDAKDNANDDYAGLAYVSGVCKNSKYSINEDDLSFVSIYIISHEIGHNLNLVHDGEVGAEGCPASDFFIMTPTLTFDKMQNIGRFSSCSVTQLKNFLLQNNAGSSPAASCLTNVNLNEADISKSVDLTNAGQTFNANEQCKRIYDSSASFCQTFSDRMCSNLYCRKNSSELTCFAKGPAVEGTNCDVGKICVKGFCQASSLGATKCLFGDDRVQDGTVEFDLPNQFETCENVIKIFNANGKTAIEFCNTNTGSSKCCQTCANILNPKTTTSLTSTLTSTTTSQILTSLTTSPQTLTSTTLLTTSTLFTTQIFSSTNKETSTLTSLTQTETTSSTSREIQTTSSASEITSTLSKEIQTTTTEKETTSSTSGEIQTTTSENQITSSNSQLIQTFTTISGTEQTSTTSKQIQTTSTQTSISTSTLLTTTKTPSTLITTTLSTLKTDKTTINFMTTTPSLTIQTTKIQTTSSSLVISTTVVPNSFSISNFQFDYFVMLLTIGFILLSFF</sequence>
<dbReference type="InterPro" id="IPR041645">
    <property type="entry name" value="ADAMTS_CR_2"/>
</dbReference>
<feature type="active site" evidence="8">
    <location>
        <position position="85"/>
    </location>
</feature>
<keyword evidence="12" id="KW-1185">Reference proteome</keyword>
<dbReference type="PANTHER" id="PTHR11905">
    <property type="entry name" value="ADAM A DISINTEGRIN AND METALLOPROTEASE DOMAIN"/>
    <property type="match status" value="1"/>
</dbReference>
<evidence type="ECO:0000313" key="11">
    <source>
        <dbReference type="EMBL" id="CAF1067650.1"/>
    </source>
</evidence>
<feature type="compositionally biased region" description="Low complexity" evidence="9">
    <location>
        <begin position="363"/>
        <end position="384"/>
    </location>
</feature>
<keyword evidence="4 8" id="KW-0862">Zinc</keyword>
<keyword evidence="6" id="KW-1015">Disulfide bond</keyword>
<protein>
    <recommendedName>
        <fullName evidence="10">Peptidase M12B domain-containing protein</fullName>
    </recommendedName>
</protein>
<evidence type="ECO:0000256" key="9">
    <source>
        <dbReference type="SAM" id="MobiDB-lite"/>
    </source>
</evidence>
<feature type="binding site" evidence="8">
    <location>
        <position position="94"/>
    </location>
    <ligand>
        <name>Zn(2+)</name>
        <dbReference type="ChEBI" id="CHEBI:29105"/>
        <note>catalytic</note>
    </ligand>
</feature>
<dbReference type="Pfam" id="PF01421">
    <property type="entry name" value="Reprolysin"/>
    <property type="match status" value="1"/>
</dbReference>
<dbReference type="Pfam" id="PF17771">
    <property type="entry name" value="ADAMTS_CR_2"/>
    <property type="match status" value="1"/>
</dbReference>
<evidence type="ECO:0000313" key="12">
    <source>
        <dbReference type="Proteomes" id="UP000663879"/>
    </source>
</evidence>
<evidence type="ECO:0000256" key="3">
    <source>
        <dbReference type="ARBA" id="ARBA00022801"/>
    </source>
</evidence>
<accession>A0A814LKZ2</accession>
<dbReference type="Gene3D" id="3.40.1620.60">
    <property type="match status" value="1"/>
</dbReference>
<keyword evidence="5" id="KW-0482">Metalloprotease</keyword>
<keyword evidence="1" id="KW-0645">Protease</keyword>
<gene>
    <name evidence="11" type="ORF">OXX778_LOCUS19577</name>
</gene>
<dbReference type="Proteomes" id="UP000663879">
    <property type="component" value="Unassembled WGS sequence"/>
</dbReference>
<feature type="compositionally biased region" description="Polar residues" evidence="9">
    <location>
        <begin position="385"/>
        <end position="397"/>
    </location>
</feature>
<feature type="binding site" evidence="8">
    <location>
        <position position="84"/>
    </location>
    <ligand>
        <name>Zn(2+)</name>
        <dbReference type="ChEBI" id="CHEBI:29105"/>
        <note>catalytic</note>
    </ligand>
</feature>
<dbReference type="Gene3D" id="3.40.390.10">
    <property type="entry name" value="Collagenase (Catalytic Domain)"/>
    <property type="match status" value="1"/>
</dbReference>
<evidence type="ECO:0000256" key="7">
    <source>
        <dbReference type="ARBA" id="ARBA00023180"/>
    </source>
</evidence>
<keyword evidence="3" id="KW-0378">Hydrolase</keyword>
<reference evidence="11" key="1">
    <citation type="submission" date="2021-02" db="EMBL/GenBank/DDBJ databases">
        <authorList>
            <person name="Nowell W R."/>
        </authorList>
    </citation>
    <scope>NUCLEOTIDE SEQUENCE</scope>
    <source>
        <strain evidence="11">Ploen Becks lab</strain>
    </source>
</reference>
<keyword evidence="2 8" id="KW-0479">Metal-binding</keyword>
<dbReference type="GO" id="GO:0006509">
    <property type="term" value="P:membrane protein ectodomain proteolysis"/>
    <property type="evidence" value="ECO:0007669"/>
    <property type="project" value="TreeGrafter"/>
</dbReference>
<feature type="binding site" evidence="8">
    <location>
        <position position="88"/>
    </location>
    <ligand>
        <name>Zn(2+)</name>
        <dbReference type="ChEBI" id="CHEBI:29105"/>
        <note>catalytic</note>
    </ligand>
</feature>
<feature type="region of interest" description="Disordered" evidence="9">
    <location>
        <begin position="363"/>
        <end position="421"/>
    </location>
</feature>
<comment type="caution">
    <text evidence="8">Lacks conserved residue(s) required for the propagation of feature annotation.</text>
</comment>
<dbReference type="InterPro" id="IPR001590">
    <property type="entry name" value="Peptidase_M12B"/>
</dbReference>
<dbReference type="GO" id="GO:0004222">
    <property type="term" value="F:metalloendopeptidase activity"/>
    <property type="evidence" value="ECO:0007669"/>
    <property type="project" value="InterPro"/>
</dbReference>
<evidence type="ECO:0000256" key="1">
    <source>
        <dbReference type="ARBA" id="ARBA00022670"/>
    </source>
</evidence>
<dbReference type="InterPro" id="IPR024079">
    <property type="entry name" value="MetalloPept_cat_dom_sf"/>
</dbReference>
<evidence type="ECO:0000256" key="6">
    <source>
        <dbReference type="ARBA" id="ARBA00023157"/>
    </source>
</evidence>
<dbReference type="AlphaFoldDB" id="A0A814LKZ2"/>
<evidence type="ECO:0000256" key="8">
    <source>
        <dbReference type="PROSITE-ProRule" id="PRU00276"/>
    </source>
</evidence>
<dbReference type="OrthoDB" id="6134861at2759"/>
<dbReference type="PROSITE" id="PS50215">
    <property type="entry name" value="ADAM_MEPRO"/>
    <property type="match status" value="1"/>
</dbReference>
<dbReference type="SMART" id="SM00608">
    <property type="entry name" value="ACR"/>
    <property type="match status" value="1"/>
</dbReference>
<name>A0A814LKZ2_9BILA</name>
<dbReference type="GO" id="GO:0046872">
    <property type="term" value="F:metal ion binding"/>
    <property type="evidence" value="ECO:0007669"/>
    <property type="project" value="UniProtKB-KW"/>
</dbReference>
<evidence type="ECO:0000256" key="2">
    <source>
        <dbReference type="ARBA" id="ARBA00022723"/>
    </source>
</evidence>
<evidence type="ECO:0000259" key="10">
    <source>
        <dbReference type="PROSITE" id="PS50215"/>
    </source>
</evidence>
<dbReference type="SUPFAM" id="SSF55486">
    <property type="entry name" value="Metalloproteases ('zincins'), catalytic domain"/>
    <property type="match status" value="1"/>
</dbReference>
<dbReference type="InterPro" id="IPR006586">
    <property type="entry name" value="ADAM_Cys-rich"/>
</dbReference>
<evidence type="ECO:0000256" key="5">
    <source>
        <dbReference type="ARBA" id="ARBA00023049"/>
    </source>
</evidence>